<sequence length="2266" mass="257629">MNEYVDDEQDEEMRKAMEASLESHFHHQQAQRQQELEEQLALEQYLAAEARRKQEEAAAAALVAVSEMQDQQIAIAIHESYDSVKRQRTNQEMNNYLTSYTVERSETKAVGSWDCPSCTLVNDPYAGHCKACGVKAPLHVLTFKKFPNEMRFGLEVEIIVPNGKRDGFTYESIAKSLSKFGDRVEYRGYTHETSTHWKIVTDSSLQSKNDNDLCFELVSPILVGEGDTGLQRFRNIMDAIARIGISTNASCGFHVHIDAENSSLKNLKAISNCFVSLENAFDLLVASKHSHASNRRTNQNKYIQSNRLAFQQLSNRQRWSSIAEVRNRYELVELMNPESRYYKLNLTNLTKRNRPSTIEFRQFGGIEDLQEAEIWVRFLAAFCENAKRGNIQGCLLSEESPVFDEMRSLFNLIDDTGLESWYTVDRQLFHGHSIKNEWMCKICYRKFANSLPPDHDITKKFKVVVGNSEKDQVCILYRVVAKDASVDINSFSKNSESSHFILEPVARSYHKKNWHAVAGPYSASVKVKECVQKVCTFRFPVVKSDDSKYVFMTFEHKLESEEAERARLLSRTTFGPTLEEIRNWPYGEGLKSFADYIQAQIDLPMTSWRAYWRKRLDSKYTMWTQGSRLEAMHPCDQYSRWSEYALNFWDQNRLTITITKIDPDDPNSRLLMSYKDGEPLTLVDEFVPGRLRGAKLDCTKEEVAPYCGEGEYLITNNIGGLQGEIFYRPTSGPATLGLVTFHNPVIDLPDSLINDPNAVKPLKLITLPNESEMQFLRGADRGFRDYIQATYRMMSDNWSGNEDTCNGFKNEEGKWFFWDILGKVGDTGKILRYTPYARFRDNTVENPLPDGGALKFDHFGPQKCITSIPDFTNIHSCRLSNGVGCVPRFLEMQQNTKETAESVLVCGTHGEVGHDPGFEDLDFDNAFRMSYQAFMGLPWGDQWVNVWTTVLFEAKDQLRQRIAWALSQIFVISKGSITEEGSGNEYLLHYHDIFVRNAFGNYRDIIKEVSFSPVMGEMLTYLNGISAPRKYRNDQSVVEDPDENFAREVMQLFTIGLYKFDTSGNVLLNKKGVPVTTYKNQDVQNFARAWTGFTYSSRRDNLEGRPYFPNRINPMFLVGHRRDQFPKTDLHRGFIGDRYPECRALPEKQFLKIGAKYRLLGSINFPYMHWEGQYEGGTKVYPWRKSPNFKRLELQESSALYQKLCNSAIANGSCNYSVEVELDANLECDGEECDIDNPIVVMIQDDPPIYYEYLKPACVDLVFQESTDLAKIVDRYGRVMCLDKDDIDVAHPVCCDDPSVVKIDCMFSAERTSYHTAMERCQVCDLQFVPYSTQTQAQCKFYDLPNSGFRNWYWTDKGCAPMQLRVRQDSFISAIHNPIIDKFEQQVELAVNSTNINYFPVHWKRKNYPTPSKQCNGICVLEEDTCLCSVEISREAVFTGSLPTTSNECLQLKIGAPNPLSLGDEYIEQTDANAEVRVWFHTNELELTKNSIFSCVHNERRVFVRNAESIVSIPGSDFSFRNPPSLMRLAYPDTRDAHYETDAVIDELFYHENTPPFVAKSILKRFGFSNPSPRFVETVSKAFASGIFVKRKKGISIGSGKRGDLAATVAAILLDKEGKTPVLDADPSSGALKEPVMKYFQLMRSLGFRKHPSIVSPRIRTISSGQEAFGAQSVFSFFLPDYSPKGQMASSSLSAPEAELLDTPRITGIMNGMISLIDLGLNNCLGGWGKENIVCGVITSNNLNWNRTDVADGLLSYEPASDMSAEEVIDELALVLTDGRLNKASRKYIANAYREDYAETNNARTSSLRLAQKLILLTPEFHSTNVVKSTKKHRPQFQAGTSEKPYKAIVVLNLWGGADSYNMLMPHSNCKQEDAFELYKLTSGPMAIDKDKMHTISVENQDCGTMAVHPLLNSLRDMYNDKDLSFIGNLGMLQESRVNKNNWAKKHKKIQLFAHDKMHQETLKMDIFDEGQGTGMGGRIADVLSDRSKGYDFVPNVISTEGNSFFARADTVDTITTRGSSYGQFAPSPRIPRETSTHNVDNHILNLNNATRAGSSFYGDIWSDAVYHTLGENRFLYDTFRKATLKTQFPGPSWGDMANVAKIISTREERGADRDVIYANTWSWDHHFPSHDLLNYYVERLNNEVIGFKNEMLAQGLWDDVVVVEMSEFGRTFSSADHAWGGNYFIAGGQVDGGKVHGTYIEKMSADHPSVFRPGVTIPSTSWESVWNGVAQWFGVKEEDLDQILPNRWKFDAEKMWNTTDLFKNA</sequence>
<evidence type="ECO:0000256" key="4">
    <source>
        <dbReference type="PROSITE-ProRule" id="PRU00322"/>
    </source>
</evidence>
<dbReference type="PANTHER" id="PTHR43737:SF1">
    <property type="entry name" value="DUF1501 DOMAIN-CONTAINING PROTEIN"/>
    <property type="match status" value="1"/>
</dbReference>
<keyword evidence="7" id="KW-1185">Reference proteome</keyword>
<keyword evidence="3" id="KW-0862">Zinc</keyword>
<evidence type="ECO:0000313" key="7">
    <source>
        <dbReference type="Proteomes" id="UP001054902"/>
    </source>
</evidence>
<dbReference type="InterPro" id="IPR036443">
    <property type="entry name" value="Znf_RanBP2_sf"/>
</dbReference>
<gene>
    <name evidence="6" type="ORF">CTEN210_01423</name>
</gene>
<evidence type="ECO:0000313" key="6">
    <source>
        <dbReference type="EMBL" id="GFH44949.1"/>
    </source>
</evidence>
<organism evidence="6 7">
    <name type="scientific">Chaetoceros tenuissimus</name>
    <dbReference type="NCBI Taxonomy" id="426638"/>
    <lineage>
        <taxon>Eukaryota</taxon>
        <taxon>Sar</taxon>
        <taxon>Stramenopiles</taxon>
        <taxon>Ochrophyta</taxon>
        <taxon>Bacillariophyta</taxon>
        <taxon>Coscinodiscophyceae</taxon>
        <taxon>Chaetocerotophycidae</taxon>
        <taxon>Chaetocerotales</taxon>
        <taxon>Chaetocerotaceae</taxon>
        <taxon>Chaetoceros</taxon>
    </lineage>
</organism>
<dbReference type="Gene3D" id="4.10.1060.10">
    <property type="entry name" value="Zinc finger, RanBP2-type"/>
    <property type="match status" value="1"/>
</dbReference>
<feature type="domain" description="RanBP2-type" evidence="5">
    <location>
        <begin position="109"/>
        <end position="138"/>
    </location>
</feature>
<dbReference type="InterPro" id="IPR010869">
    <property type="entry name" value="DUF1501"/>
</dbReference>
<evidence type="ECO:0000256" key="3">
    <source>
        <dbReference type="ARBA" id="ARBA00022833"/>
    </source>
</evidence>
<dbReference type="Proteomes" id="UP001054902">
    <property type="component" value="Unassembled WGS sequence"/>
</dbReference>
<evidence type="ECO:0000256" key="2">
    <source>
        <dbReference type="ARBA" id="ARBA00022771"/>
    </source>
</evidence>
<proteinExistence type="predicted"/>
<accession>A0AAD3CG02</accession>
<dbReference type="Pfam" id="PF08811">
    <property type="entry name" value="DUF1800"/>
    <property type="match status" value="2"/>
</dbReference>
<dbReference type="SMART" id="SM00547">
    <property type="entry name" value="ZnF_RBZ"/>
    <property type="match status" value="1"/>
</dbReference>
<reference evidence="6 7" key="1">
    <citation type="journal article" date="2021" name="Sci. Rep.">
        <title>The genome of the diatom Chaetoceros tenuissimus carries an ancient integrated fragment of an extant virus.</title>
        <authorList>
            <person name="Hongo Y."/>
            <person name="Kimura K."/>
            <person name="Takaki Y."/>
            <person name="Yoshida Y."/>
            <person name="Baba S."/>
            <person name="Kobayashi G."/>
            <person name="Nagasaki K."/>
            <person name="Hano T."/>
            <person name="Tomaru Y."/>
        </authorList>
    </citation>
    <scope>NUCLEOTIDE SEQUENCE [LARGE SCALE GENOMIC DNA]</scope>
    <source>
        <strain evidence="6 7">NIES-3715</strain>
    </source>
</reference>
<protein>
    <recommendedName>
        <fullName evidence="5">RanBP2-type domain-containing protein</fullName>
    </recommendedName>
</protein>
<dbReference type="GO" id="GO:0008270">
    <property type="term" value="F:zinc ion binding"/>
    <property type="evidence" value="ECO:0007669"/>
    <property type="project" value="UniProtKB-KW"/>
</dbReference>
<dbReference type="InterPro" id="IPR001876">
    <property type="entry name" value="Znf_RanBP2"/>
</dbReference>
<dbReference type="InterPro" id="IPR014917">
    <property type="entry name" value="DUF1800"/>
</dbReference>
<dbReference type="Pfam" id="PF07394">
    <property type="entry name" value="DUF1501"/>
    <property type="match status" value="1"/>
</dbReference>
<evidence type="ECO:0000259" key="5">
    <source>
        <dbReference type="PROSITE" id="PS50199"/>
    </source>
</evidence>
<keyword evidence="2 4" id="KW-0863">Zinc-finger</keyword>
<dbReference type="InterPro" id="IPR022025">
    <property type="entry name" value="Amidoligase_2"/>
</dbReference>
<dbReference type="Pfam" id="PF12224">
    <property type="entry name" value="Amidoligase_2"/>
    <property type="match status" value="1"/>
</dbReference>
<dbReference type="SUPFAM" id="SSF90209">
    <property type="entry name" value="Ran binding protein zinc finger-like"/>
    <property type="match status" value="1"/>
</dbReference>
<keyword evidence="1" id="KW-0479">Metal-binding</keyword>
<dbReference type="PROSITE" id="PS01358">
    <property type="entry name" value="ZF_RANBP2_1"/>
    <property type="match status" value="1"/>
</dbReference>
<dbReference type="PANTHER" id="PTHR43737">
    <property type="entry name" value="BLL7424 PROTEIN"/>
    <property type="match status" value="1"/>
</dbReference>
<dbReference type="EMBL" id="BLLK01000020">
    <property type="protein sequence ID" value="GFH44949.1"/>
    <property type="molecule type" value="Genomic_DNA"/>
</dbReference>
<dbReference type="PROSITE" id="PS50199">
    <property type="entry name" value="ZF_RANBP2_2"/>
    <property type="match status" value="1"/>
</dbReference>
<name>A0AAD3CG02_9STRA</name>
<comment type="caution">
    <text evidence="6">The sequence shown here is derived from an EMBL/GenBank/DDBJ whole genome shotgun (WGS) entry which is preliminary data.</text>
</comment>
<evidence type="ECO:0000256" key="1">
    <source>
        <dbReference type="ARBA" id="ARBA00022723"/>
    </source>
</evidence>